<name>A0ABS2KZC2_9NOCA</name>
<dbReference type="InterPro" id="IPR041664">
    <property type="entry name" value="AAA_16"/>
</dbReference>
<dbReference type="PANTHER" id="PTHR35807:SF1">
    <property type="entry name" value="TRANSCRIPTIONAL REGULATOR REDD"/>
    <property type="match status" value="1"/>
</dbReference>
<feature type="domain" description="AAA+ ATPase" evidence="3">
    <location>
        <begin position="289"/>
        <end position="476"/>
    </location>
</feature>
<evidence type="ECO:0000313" key="5">
    <source>
        <dbReference type="EMBL" id="MBM7416641.1"/>
    </source>
</evidence>
<dbReference type="InterPro" id="IPR011990">
    <property type="entry name" value="TPR-like_helical_dom_sf"/>
</dbReference>
<dbReference type="Pfam" id="PF13191">
    <property type="entry name" value="AAA_16"/>
    <property type="match status" value="1"/>
</dbReference>
<dbReference type="SUPFAM" id="SSF48452">
    <property type="entry name" value="TPR-like"/>
    <property type="match status" value="1"/>
</dbReference>
<evidence type="ECO:0000259" key="3">
    <source>
        <dbReference type="SMART" id="SM00382"/>
    </source>
</evidence>
<dbReference type="Gene3D" id="1.25.40.10">
    <property type="entry name" value="Tetratricopeptide repeat domain"/>
    <property type="match status" value="2"/>
</dbReference>
<dbReference type="InterPro" id="IPR036388">
    <property type="entry name" value="WH-like_DNA-bd_sf"/>
</dbReference>
<dbReference type="GO" id="GO:0003677">
    <property type="term" value="F:DNA binding"/>
    <property type="evidence" value="ECO:0007669"/>
    <property type="project" value="UniProtKB-KW"/>
</dbReference>
<dbReference type="SMART" id="SM00382">
    <property type="entry name" value="AAA"/>
    <property type="match status" value="1"/>
</dbReference>
<feature type="domain" description="Bacterial transcriptional activator" evidence="4">
    <location>
        <begin position="109"/>
        <end position="248"/>
    </location>
</feature>
<keyword evidence="1" id="KW-0805">Transcription regulation</keyword>
<dbReference type="Gene3D" id="1.10.10.10">
    <property type="entry name" value="Winged helix-like DNA-binding domain superfamily/Winged helix DNA-binding domain"/>
    <property type="match status" value="1"/>
</dbReference>
<keyword evidence="6" id="KW-1185">Reference proteome</keyword>
<gene>
    <name evidence="5" type="ORF">JOE42_003374</name>
</gene>
<dbReference type="SUPFAM" id="SSF46894">
    <property type="entry name" value="C-terminal effector domain of the bipartite response regulators"/>
    <property type="match status" value="1"/>
</dbReference>
<organism evidence="5 6">
    <name type="scientific">Rhodococcoides corynebacterioides</name>
    <dbReference type="NCBI Taxonomy" id="53972"/>
    <lineage>
        <taxon>Bacteria</taxon>
        <taxon>Bacillati</taxon>
        <taxon>Actinomycetota</taxon>
        <taxon>Actinomycetes</taxon>
        <taxon>Mycobacteriales</taxon>
        <taxon>Nocardiaceae</taxon>
        <taxon>Rhodococcoides</taxon>
    </lineage>
</organism>
<keyword evidence="2" id="KW-0804">Transcription</keyword>
<dbReference type="InterPro" id="IPR027417">
    <property type="entry name" value="P-loop_NTPase"/>
</dbReference>
<dbReference type="PANTHER" id="PTHR35807">
    <property type="entry name" value="TRANSCRIPTIONAL REGULATOR REDD-RELATED"/>
    <property type="match status" value="1"/>
</dbReference>
<accession>A0ABS2KZC2</accession>
<keyword evidence="5" id="KW-0238">DNA-binding</keyword>
<sequence>MTSDSPASIRLVGAVTVERGSKVVDPRIIGGPRCVELLSYLTVNRHREVSHDELADLLWPEKRPRTWNSVLRGVISKVRDVLDAADIAGTSIVSRTGMVRLTLPPDTTVDLEEIRDACRRTEGSPADRARDARTALRLLAEPVLVGANGAWADDVRREFDDLRLTALETDAIASMDLGAFENAVSSAESLLAADSLRESAYRIAMRAYVALGDRGQALGAAARCRAVLADQLGVSPSRETQALYLELLEDDTETTSPQREEPPVGSAFVGRDAEMTRIVEDLEAAAAGQGRFLLVSGPPGAGKTSLARAVMRRARAAGMDVVSGRCSEHSAIPYEPFVEAVTRDLDSRGVIGARQWLRTNGADILGIVPGAARRLGDLIPSHIDDDRTGASDAVQRWLVGPARQAPTLLVIDDLQWASGATAALVRHVARSTQNDRLCILATVRDENLVSPDVQATLDVARLSAGFREITLEGLSLAAVHDLLREQNSPLDPEAIVARTGGSALLVAAVIAAHEREPGGSLPFTVADAVRLASRELGRDAVTLLELCAVTGVTVSRALLRAASSIESDLRFAESLDELLAVRFLVFGDTDDELVMRHGLVQSTLYDAIPGARRAQMHSDVARALVALGADTTADELARIAYHFGRALDSDRSETALYARRAGDAAYAVSAYEDAVVGYRTALRKMVPHGDSRERCRLLIDLGRAQRKCIDRSYRATLFDAIAMARRLGDVDLQVDATLADTISGAGLFQMFDPLPERLDSLHDALHVLEDSGRANSADTAKVLVLLAMELSWTEDWKERRDLLEQAVTLAHSVGDRNALESALRAMLWCLLVPQCWDLRQEAMTRLVELESTSSRRHRDPSAATILARTQQAFGDLGGAASTLAAVTRADLADDPEMTWAMVCSRFGVDVSAGRLVRAETMLPRICQTPDAALGGHTYGREHTSILTLRTMRGDLRHFADRRDEMATMFDSIPAFRPVVASSLADVGRMDEARELMDWYDEQRLAAIAPDMLWMIAMTFIARAGATVGNTLVCTDVYERLLPYAEQTVSVAPSVFGVVHHHLADMSLATGHVERAGRHLHAARRLHVARGFEGWSAEDAYLGLRIEHARTGRLAARALASARSRADVIGASAVRRRIDAFAALVENSEL</sequence>
<dbReference type="EMBL" id="JAFBBK010000001">
    <property type="protein sequence ID" value="MBM7416641.1"/>
    <property type="molecule type" value="Genomic_DNA"/>
</dbReference>
<dbReference type="InterPro" id="IPR051677">
    <property type="entry name" value="AfsR-DnrI-RedD_regulator"/>
</dbReference>
<dbReference type="Gene3D" id="3.40.50.300">
    <property type="entry name" value="P-loop containing nucleotide triphosphate hydrolases"/>
    <property type="match status" value="1"/>
</dbReference>
<dbReference type="RefSeq" id="WP_204869401.1">
    <property type="nucleotide sequence ID" value="NZ_JAFBBK010000001.1"/>
</dbReference>
<protein>
    <submittedName>
        <fullName evidence="5">DNA-binding SARP family transcriptional activator/DNA polymerase III delta prime subunit</fullName>
    </submittedName>
</protein>
<evidence type="ECO:0000256" key="1">
    <source>
        <dbReference type="ARBA" id="ARBA00023015"/>
    </source>
</evidence>
<dbReference type="InterPro" id="IPR016032">
    <property type="entry name" value="Sig_transdc_resp-reg_C-effctor"/>
</dbReference>
<dbReference type="Pfam" id="PF03704">
    <property type="entry name" value="BTAD"/>
    <property type="match status" value="1"/>
</dbReference>
<dbReference type="InterPro" id="IPR005158">
    <property type="entry name" value="BTAD"/>
</dbReference>
<proteinExistence type="predicted"/>
<evidence type="ECO:0000256" key="2">
    <source>
        <dbReference type="ARBA" id="ARBA00023163"/>
    </source>
</evidence>
<dbReference type="InterPro" id="IPR003593">
    <property type="entry name" value="AAA+_ATPase"/>
</dbReference>
<evidence type="ECO:0000313" key="6">
    <source>
        <dbReference type="Proteomes" id="UP000703038"/>
    </source>
</evidence>
<dbReference type="SMART" id="SM01043">
    <property type="entry name" value="BTAD"/>
    <property type="match status" value="1"/>
</dbReference>
<comment type="caution">
    <text evidence="5">The sequence shown here is derived from an EMBL/GenBank/DDBJ whole genome shotgun (WGS) entry which is preliminary data.</text>
</comment>
<reference evidence="5 6" key="1">
    <citation type="submission" date="2021-01" db="EMBL/GenBank/DDBJ databases">
        <title>Genomics of switchgrass bacterial isolates.</title>
        <authorList>
            <person name="Shade A."/>
        </authorList>
    </citation>
    <scope>NUCLEOTIDE SEQUENCE [LARGE SCALE GENOMIC DNA]</scope>
    <source>
        <strain evidence="5 6">PvP111</strain>
    </source>
</reference>
<dbReference type="Proteomes" id="UP000703038">
    <property type="component" value="Unassembled WGS sequence"/>
</dbReference>
<evidence type="ECO:0000259" key="4">
    <source>
        <dbReference type="SMART" id="SM01043"/>
    </source>
</evidence>
<dbReference type="SUPFAM" id="SSF52540">
    <property type="entry name" value="P-loop containing nucleoside triphosphate hydrolases"/>
    <property type="match status" value="1"/>
</dbReference>